<dbReference type="EMBL" id="CP003326">
    <property type="protein sequence ID" value="AFS79646.1"/>
    <property type="molecule type" value="Genomic_DNA"/>
</dbReference>
<sequence>MKNKIIFAHLITLVTVFIWGTTFISTKVILEYLSPVEILFYRFLIGYLAMLIIHPKFKKIDSMKDEILFFSLGLTGVTLYFLVENIALDFTLASNVGLIVSINPIITAIIAHIFTRDEKISKMLVIGCLISILGVFLVIFNGTFRLDINPLGDILALIAAILWALYSLLLKKVDKRYSSLYVVRRTFFYGLITMIPAILLLKDDISFNYEINLSLIYNMIFLGLGASALCFVLWNKSISIIGIVKASSYIYLVPLITMVTSAIVLREKISVTMIIGCILILIGVYISERKLIVKSKDIESNNLNT</sequence>
<keyword evidence="10" id="KW-1185">Reference proteome</keyword>
<dbReference type="KEGG" id="cad:Curi_c26510"/>
<feature type="transmembrane region" description="Helical" evidence="7">
    <location>
        <begin position="7"/>
        <end position="26"/>
    </location>
</feature>
<dbReference type="eggNOG" id="COG0697">
    <property type="taxonomic scope" value="Bacteria"/>
</dbReference>
<feature type="transmembrane region" description="Helical" evidence="7">
    <location>
        <begin position="269"/>
        <end position="286"/>
    </location>
</feature>
<feature type="transmembrane region" description="Helical" evidence="7">
    <location>
        <begin position="123"/>
        <end position="144"/>
    </location>
</feature>
<dbReference type="SUPFAM" id="SSF103481">
    <property type="entry name" value="Multidrug resistance efflux transporter EmrE"/>
    <property type="match status" value="2"/>
</dbReference>
<accession>K0B506</accession>
<feature type="transmembrane region" description="Helical" evidence="7">
    <location>
        <begin position="246"/>
        <end position="263"/>
    </location>
</feature>
<evidence type="ECO:0000256" key="5">
    <source>
        <dbReference type="ARBA" id="ARBA00022989"/>
    </source>
</evidence>
<comment type="subcellular location">
    <subcellularLocation>
        <location evidence="1">Cell membrane</location>
        <topology evidence="1">Multi-pass membrane protein</topology>
    </subcellularLocation>
</comment>
<evidence type="ECO:0000256" key="1">
    <source>
        <dbReference type="ARBA" id="ARBA00004651"/>
    </source>
</evidence>
<comment type="similarity">
    <text evidence="2">Belongs to the EamA transporter family.</text>
</comment>
<feature type="transmembrane region" description="Helical" evidence="7">
    <location>
        <begin position="182"/>
        <end position="201"/>
    </location>
</feature>
<dbReference type="InterPro" id="IPR000620">
    <property type="entry name" value="EamA_dom"/>
</dbReference>
<evidence type="ECO:0000313" key="10">
    <source>
        <dbReference type="Proteomes" id="UP000006094"/>
    </source>
</evidence>
<evidence type="ECO:0000256" key="6">
    <source>
        <dbReference type="ARBA" id="ARBA00023136"/>
    </source>
</evidence>
<keyword evidence="4 7" id="KW-0812">Transmembrane</keyword>
<dbReference type="InterPro" id="IPR050638">
    <property type="entry name" value="AA-Vitamin_Transporters"/>
</dbReference>
<keyword evidence="6 7" id="KW-0472">Membrane</keyword>
<feature type="transmembrane region" description="Helical" evidence="7">
    <location>
        <begin position="38"/>
        <end position="55"/>
    </location>
</feature>
<feature type="transmembrane region" description="Helical" evidence="7">
    <location>
        <begin position="150"/>
        <end position="170"/>
    </location>
</feature>
<evidence type="ECO:0000256" key="2">
    <source>
        <dbReference type="ARBA" id="ARBA00007362"/>
    </source>
</evidence>
<proteinExistence type="inferred from homology"/>
<evidence type="ECO:0000256" key="3">
    <source>
        <dbReference type="ARBA" id="ARBA00022475"/>
    </source>
</evidence>
<evidence type="ECO:0000313" key="9">
    <source>
        <dbReference type="EMBL" id="AFS79646.1"/>
    </source>
</evidence>
<keyword evidence="3" id="KW-1003">Cell membrane</keyword>
<gene>
    <name evidence="9" type="ordered locus">Curi_c26510</name>
</gene>
<evidence type="ECO:0000259" key="8">
    <source>
        <dbReference type="Pfam" id="PF00892"/>
    </source>
</evidence>
<feature type="domain" description="EamA" evidence="8">
    <location>
        <begin position="151"/>
        <end position="286"/>
    </location>
</feature>
<dbReference type="Proteomes" id="UP000006094">
    <property type="component" value="Chromosome"/>
</dbReference>
<feature type="transmembrane region" description="Helical" evidence="7">
    <location>
        <begin position="67"/>
        <end position="83"/>
    </location>
</feature>
<keyword evidence="5 7" id="KW-1133">Transmembrane helix</keyword>
<dbReference type="Pfam" id="PF00892">
    <property type="entry name" value="EamA"/>
    <property type="match status" value="2"/>
</dbReference>
<dbReference type="PANTHER" id="PTHR32322">
    <property type="entry name" value="INNER MEMBRANE TRANSPORTER"/>
    <property type="match status" value="1"/>
</dbReference>
<feature type="transmembrane region" description="Helical" evidence="7">
    <location>
        <begin position="213"/>
        <end position="234"/>
    </location>
</feature>
<dbReference type="OrthoDB" id="9804865at2"/>
<dbReference type="PANTHER" id="PTHR32322:SF18">
    <property type="entry name" value="S-ADENOSYLMETHIONINE_S-ADENOSYLHOMOCYSTEINE TRANSPORTER"/>
    <property type="match status" value="1"/>
</dbReference>
<dbReference type="STRING" id="1128398.Curi_c26510"/>
<name>K0B506_GOTA9</name>
<evidence type="ECO:0000256" key="7">
    <source>
        <dbReference type="SAM" id="Phobius"/>
    </source>
</evidence>
<feature type="transmembrane region" description="Helical" evidence="7">
    <location>
        <begin position="95"/>
        <end position="114"/>
    </location>
</feature>
<dbReference type="AlphaFoldDB" id="K0B506"/>
<dbReference type="RefSeq" id="WP_014968780.1">
    <property type="nucleotide sequence ID" value="NC_018664.1"/>
</dbReference>
<organism evidence="9 10">
    <name type="scientific">Gottschalkia acidurici (strain ATCC 7906 / DSM 604 / BCRC 14475 / CIP 104303 / KCTC 5404 / NCIMB 10678 / 9a)</name>
    <name type="common">Clostridium acidurici</name>
    <dbReference type="NCBI Taxonomy" id="1128398"/>
    <lineage>
        <taxon>Bacteria</taxon>
        <taxon>Bacillati</taxon>
        <taxon>Bacillota</taxon>
        <taxon>Tissierellia</taxon>
        <taxon>Tissierellales</taxon>
        <taxon>Gottschalkiaceae</taxon>
        <taxon>Gottschalkia</taxon>
    </lineage>
</organism>
<dbReference type="PATRIC" id="fig|1128398.3.peg.2730"/>
<protein>
    <submittedName>
        <fullName evidence="9">Drug/metabolite transporter, EamA family</fullName>
    </submittedName>
</protein>
<dbReference type="InterPro" id="IPR037185">
    <property type="entry name" value="EmrE-like"/>
</dbReference>
<reference evidence="9 10" key="1">
    <citation type="journal article" date="2012" name="PLoS ONE">
        <title>The purine-utilizing bacterium Clostridium acidurici 9a: a genome-guided metabolic reconsideration.</title>
        <authorList>
            <person name="Hartwich K."/>
            <person name="Poehlein A."/>
            <person name="Daniel R."/>
        </authorList>
    </citation>
    <scope>NUCLEOTIDE SEQUENCE [LARGE SCALE GENOMIC DNA]</scope>
    <source>
        <strain evidence="10">ATCC 7906 / DSM 604 / BCRC 14475 / CIP 104303 / KCTC 5404 / NCIMB 10678 / 9a</strain>
    </source>
</reference>
<dbReference type="GO" id="GO:0005886">
    <property type="term" value="C:plasma membrane"/>
    <property type="evidence" value="ECO:0007669"/>
    <property type="project" value="UniProtKB-SubCell"/>
</dbReference>
<feature type="domain" description="EamA" evidence="8">
    <location>
        <begin position="8"/>
        <end position="139"/>
    </location>
</feature>
<dbReference type="HOGENOM" id="CLU_033863_4_1_9"/>
<evidence type="ECO:0000256" key="4">
    <source>
        <dbReference type="ARBA" id="ARBA00022692"/>
    </source>
</evidence>